<evidence type="ECO:0000313" key="2">
    <source>
        <dbReference type="EMBL" id="OAD71616.1"/>
    </source>
</evidence>
<evidence type="ECO:0000256" key="1">
    <source>
        <dbReference type="SAM" id="Phobius"/>
    </source>
</evidence>
<dbReference type="VEuPathDB" id="FungiDB:PHYBLDRAFT_70052"/>
<reference evidence="3" key="1">
    <citation type="submission" date="2015-06" db="EMBL/GenBank/DDBJ databases">
        <title>Expansion of signal transduction pathways in fungi by whole-genome duplication.</title>
        <authorList>
            <consortium name="DOE Joint Genome Institute"/>
            <person name="Corrochano L.M."/>
            <person name="Kuo A."/>
            <person name="Marcet-Houben M."/>
            <person name="Polaino S."/>
            <person name="Salamov A."/>
            <person name="Villalobos J.M."/>
            <person name="Alvarez M.I."/>
            <person name="Avalos J."/>
            <person name="Benito E.P."/>
            <person name="Benoit I."/>
            <person name="Burger G."/>
            <person name="Camino L.P."/>
            <person name="Canovas D."/>
            <person name="Cerda-Olmedo E."/>
            <person name="Cheng J.-F."/>
            <person name="Dominguez A."/>
            <person name="Elias M."/>
            <person name="Eslava A.P."/>
            <person name="Glaser F."/>
            <person name="Grimwood J."/>
            <person name="Gutierrez G."/>
            <person name="Heitman J."/>
            <person name="Henrissat B."/>
            <person name="Iturriaga E.A."/>
            <person name="Lang B.F."/>
            <person name="Lavin J.L."/>
            <person name="Lee S."/>
            <person name="Li W."/>
            <person name="Lindquist E."/>
            <person name="Lopez-Garcia S."/>
            <person name="Luque E.M."/>
            <person name="Marcos A.T."/>
            <person name="Martin J."/>
            <person name="McCluskey K."/>
            <person name="Medina H.R."/>
            <person name="Miralles-Duran A."/>
            <person name="Miyazaki A."/>
            <person name="Munoz-Torres E."/>
            <person name="Oguiza J.A."/>
            <person name="Ohm R."/>
            <person name="Olmedo M."/>
            <person name="Orejas M."/>
            <person name="Ortiz-Castellanos L."/>
            <person name="Pisabarro A.G."/>
            <person name="Rodriguez-Romero J."/>
            <person name="Ruiz-Herrera J."/>
            <person name="Ruiz-Vazquez R."/>
            <person name="Sanz C."/>
            <person name="Schackwitz W."/>
            <person name="Schmutz J."/>
            <person name="Shahriari M."/>
            <person name="Shelest E."/>
            <person name="Silva-Franco F."/>
            <person name="Soanes D."/>
            <person name="Syed K."/>
            <person name="Tagua V.G."/>
            <person name="Talbot N.J."/>
            <person name="Thon M."/>
            <person name="De vries R.P."/>
            <person name="Wiebenga A."/>
            <person name="Yadav J.S."/>
            <person name="Braun E.L."/>
            <person name="Baker S."/>
            <person name="Garre V."/>
            <person name="Horwitz B."/>
            <person name="Torres-Martinez S."/>
            <person name="Idnurm A."/>
            <person name="Herrera-Estrella A."/>
            <person name="Gabaldon T."/>
            <person name="Grigoriev I.V."/>
        </authorList>
    </citation>
    <scope>NUCLEOTIDE SEQUENCE [LARGE SCALE GENOMIC DNA]</scope>
    <source>
        <strain evidence="3">NRRL 1555(-)</strain>
    </source>
</reference>
<feature type="transmembrane region" description="Helical" evidence="1">
    <location>
        <begin position="155"/>
        <end position="173"/>
    </location>
</feature>
<dbReference type="Proteomes" id="UP000077315">
    <property type="component" value="Unassembled WGS sequence"/>
</dbReference>
<organism evidence="2 3">
    <name type="scientific">Phycomyces blakesleeanus (strain ATCC 8743b / DSM 1359 / FGSC 10004 / NBRC 33097 / NRRL 1555)</name>
    <dbReference type="NCBI Taxonomy" id="763407"/>
    <lineage>
        <taxon>Eukaryota</taxon>
        <taxon>Fungi</taxon>
        <taxon>Fungi incertae sedis</taxon>
        <taxon>Mucoromycota</taxon>
        <taxon>Mucoromycotina</taxon>
        <taxon>Mucoromycetes</taxon>
        <taxon>Mucorales</taxon>
        <taxon>Phycomycetaceae</taxon>
        <taxon>Phycomyces</taxon>
    </lineage>
</organism>
<feature type="transmembrane region" description="Helical" evidence="1">
    <location>
        <begin position="64"/>
        <end position="89"/>
    </location>
</feature>
<name>A0A162PP69_PHYB8</name>
<evidence type="ECO:0000313" key="3">
    <source>
        <dbReference type="Proteomes" id="UP000077315"/>
    </source>
</evidence>
<proteinExistence type="predicted"/>
<protein>
    <submittedName>
        <fullName evidence="2">Uncharacterized protein</fullName>
    </submittedName>
</protein>
<gene>
    <name evidence="2" type="ORF">PHYBLDRAFT_70052</name>
</gene>
<dbReference type="EMBL" id="KV440985">
    <property type="protein sequence ID" value="OAD71616.1"/>
    <property type="molecule type" value="Genomic_DNA"/>
</dbReference>
<dbReference type="AlphaFoldDB" id="A0A162PP69"/>
<keyword evidence="1" id="KW-0472">Membrane</keyword>
<sequence length="174" mass="19808">MVDVQDDDYWFEFFWCATDLLNASATSCEWSIVLNQCCGGRGDLLSLRLIMSGFVDADMLLFSILSWPFLLVLIYLHCYCSVSIVAICFERKDFGYMFRSNTSMQCSNAIILRFVFLGQLLMASTIVGPLRSSSFCLVIFSTFMNKLKIMIKLRRYVVILAMFAVTVSALLIVK</sequence>
<dbReference type="InParanoid" id="A0A162PP69"/>
<dbReference type="GeneID" id="29003112"/>
<accession>A0A162PP69</accession>
<keyword evidence="1" id="KW-1133">Transmembrane helix</keyword>
<dbReference type="RefSeq" id="XP_018289656.1">
    <property type="nucleotide sequence ID" value="XM_018442206.1"/>
</dbReference>
<keyword evidence="1" id="KW-0812">Transmembrane</keyword>
<feature type="transmembrane region" description="Helical" evidence="1">
    <location>
        <begin position="110"/>
        <end position="143"/>
    </location>
</feature>
<keyword evidence="3" id="KW-1185">Reference proteome</keyword>